<dbReference type="PROSITE" id="PS51257">
    <property type="entry name" value="PROKAR_LIPOPROTEIN"/>
    <property type="match status" value="1"/>
</dbReference>
<evidence type="ECO:0000256" key="1">
    <source>
        <dbReference type="SAM" id="Phobius"/>
    </source>
</evidence>
<dbReference type="EMBL" id="CP007784">
    <property type="protein sequence ID" value="AIO34399.1"/>
    <property type="molecule type" value="Genomic_DNA"/>
</dbReference>
<keyword evidence="1" id="KW-0472">Membrane</keyword>
<evidence type="ECO:0000313" key="3">
    <source>
        <dbReference type="Proteomes" id="UP000029413"/>
    </source>
</evidence>
<reference evidence="2 3" key="1">
    <citation type="submission" date="2014-05" db="EMBL/GenBank/DDBJ databases">
        <authorList>
            <person name="Bishop-Lilly K.A."/>
            <person name="Broomall S.M."/>
            <person name="Chain P.S."/>
            <person name="Chertkov O."/>
            <person name="Coyne S.R."/>
            <person name="Daligault H.E."/>
            <person name="Davenport K.W."/>
            <person name="Erkkila T."/>
            <person name="Frey K.G."/>
            <person name="Gibbons H.S."/>
            <person name="Gu W."/>
            <person name="Jaissle J."/>
            <person name="Johnson S.L."/>
            <person name="Koroleva G.I."/>
            <person name="Ladner J.T."/>
            <person name="Lo C.-C."/>
            <person name="Minogue T.D."/>
            <person name="Munk C."/>
            <person name="Palacios G.F."/>
            <person name="Redden C.L."/>
            <person name="Rosenzweig C.N."/>
            <person name="Scholz M.B."/>
            <person name="Teshima H."/>
            <person name="Xu Y."/>
        </authorList>
    </citation>
    <scope>NUCLEOTIDE SEQUENCE [LARGE SCALE GENOMIC DNA]</scope>
    <source>
        <strain evidence="2 3">DDS 22E-1</strain>
    </source>
</reference>
<accession>A0AAN0VP65</accession>
<name>A0AAN0VP65_9BURK</name>
<keyword evidence="1" id="KW-0812">Transmembrane</keyword>
<gene>
    <name evidence="2" type="ORF">DM39_5617</name>
</gene>
<keyword evidence="3" id="KW-1185">Reference proteome</keyword>
<dbReference type="AlphaFoldDB" id="A0AAN0VP65"/>
<feature type="transmembrane region" description="Helical" evidence="1">
    <location>
        <begin position="12"/>
        <end position="35"/>
    </location>
</feature>
<protein>
    <submittedName>
        <fullName evidence="2">Uncharacterized protein</fullName>
    </submittedName>
</protein>
<dbReference type="KEGG" id="bcen:DM39_5617"/>
<evidence type="ECO:0000313" key="2">
    <source>
        <dbReference type="EMBL" id="AIO34399.1"/>
    </source>
</evidence>
<organism evidence="2 3">
    <name type="scientific">Burkholderia cenocepacia</name>
    <dbReference type="NCBI Taxonomy" id="95486"/>
    <lineage>
        <taxon>Bacteria</taxon>
        <taxon>Pseudomonadati</taxon>
        <taxon>Pseudomonadota</taxon>
        <taxon>Betaproteobacteria</taxon>
        <taxon>Burkholderiales</taxon>
        <taxon>Burkholderiaceae</taxon>
        <taxon>Burkholderia</taxon>
        <taxon>Burkholderia cepacia complex</taxon>
    </lineage>
</organism>
<sequence>MKDRLSLADLIVRYRTPLNVAVMIACGLWAGWIAWMTRPGAIDSPSAIAAYCMRDAR</sequence>
<keyword evidence="1" id="KW-1133">Transmembrane helix</keyword>
<dbReference type="Proteomes" id="UP000029413">
    <property type="component" value="Chromosome 2"/>
</dbReference>
<proteinExistence type="predicted"/>